<gene>
    <name evidence="1" type="ORF">GGE12_002409</name>
</gene>
<organism evidence="1 2">
    <name type="scientific">Rhizobium mongolense</name>
    <dbReference type="NCBI Taxonomy" id="57676"/>
    <lineage>
        <taxon>Bacteria</taxon>
        <taxon>Pseudomonadati</taxon>
        <taxon>Pseudomonadota</taxon>
        <taxon>Alphaproteobacteria</taxon>
        <taxon>Hyphomicrobiales</taxon>
        <taxon>Rhizobiaceae</taxon>
        <taxon>Rhizobium/Agrobacterium group</taxon>
        <taxon>Rhizobium</taxon>
    </lineage>
</organism>
<dbReference type="EMBL" id="JACIGM010000004">
    <property type="protein sequence ID" value="MBB4274633.1"/>
    <property type="molecule type" value="Genomic_DNA"/>
</dbReference>
<comment type="caution">
    <text evidence="1">The sequence shown here is derived from an EMBL/GenBank/DDBJ whole genome shotgun (WGS) entry which is preliminary data.</text>
</comment>
<reference evidence="1 2" key="1">
    <citation type="submission" date="2020-08" db="EMBL/GenBank/DDBJ databases">
        <title>Genomic Encyclopedia of Type Strains, Phase IV (KMG-V): Genome sequencing to study the core and pangenomes of soil and plant-associated prokaryotes.</title>
        <authorList>
            <person name="Whitman W."/>
        </authorList>
    </citation>
    <scope>NUCLEOTIDE SEQUENCE [LARGE SCALE GENOMIC DNA]</scope>
    <source>
        <strain evidence="1 2">SEMIA 402</strain>
    </source>
</reference>
<evidence type="ECO:0008006" key="3">
    <source>
        <dbReference type="Google" id="ProtNLM"/>
    </source>
</evidence>
<accession>A0A7W6RLE5</accession>
<proteinExistence type="predicted"/>
<sequence>MIIEALHYLATLPVTSKANRRFIRYSISLWSRARRCSRAWAEHEENSRTAILSAMDGLRETRTVVVLGSGLLCDVPIKELSKSFDTVVLVDLVHVASVRLWLKTKGYRNVRLIERDLSGYDDLAAGKEVEPLGFLRLVPYLDFAVSANLLSQIGRGVKRRYEAEEPGRMPDDTVARLIDAHLSDLAALPCRTCLLTDISYAVIDRYGKTHEETELLHGVLPPAANASWSWPVAPIGEESADYQIRPQGHCRLLN</sequence>
<evidence type="ECO:0000313" key="1">
    <source>
        <dbReference type="EMBL" id="MBB4274633.1"/>
    </source>
</evidence>
<dbReference type="Proteomes" id="UP000533641">
    <property type="component" value="Unassembled WGS sequence"/>
</dbReference>
<evidence type="ECO:0000313" key="2">
    <source>
        <dbReference type="Proteomes" id="UP000533641"/>
    </source>
</evidence>
<name>A0A7W6RLE5_9HYPH</name>
<dbReference type="AlphaFoldDB" id="A0A7W6RLE5"/>
<protein>
    <recommendedName>
        <fullName evidence="3">Class I SAM-dependent methyltransferase</fullName>
    </recommendedName>
</protein>